<organism evidence="3 4">
    <name type="scientific">Corynebacterium marambiense</name>
    <dbReference type="NCBI Taxonomy" id="2765364"/>
    <lineage>
        <taxon>Bacteria</taxon>
        <taxon>Bacillati</taxon>
        <taxon>Actinomycetota</taxon>
        <taxon>Actinomycetes</taxon>
        <taxon>Mycobacteriales</taxon>
        <taxon>Corynebacteriaceae</taxon>
        <taxon>Corynebacterium</taxon>
    </lineage>
</organism>
<proteinExistence type="predicted"/>
<dbReference type="InterPro" id="IPR007421">
    <property type="entry name" value="Schlafen_AlbA_2_dom"/>
</dbReference>
<protein>
    <submittedName>
        <fullName evidence="3">DNA binding domain-containing protein</fullName>
    </submittedName>
</protein>
<keyword evidence="4" id="KW-1185">Reference proteome</keyword>
<dbReference type="EMBL" id="JAEIOT010000016">
    <property type="protein sequence ID" value="MBI9001723.1"/>
    <property type="molecule type" value="Genomic_DNA"/>
</dbReference>
<feature type="domain" description="Schlafen AlbA-2" evidence="2">
    <location>
        <begin position="15"/>
        <end position="130"/>
    </location>
</feature>
<dbReference type="Pfam" id="PF04326">
    <property type="entry name" value="SLFN_AlbA_2"/>
    <property type="match status" value="1"/>
</dbReference>
<feature type="compositionally biased region" description="Polar residues" evidence="1">
    <location>
        <begin position="435"/>
        <end position="458"/>
    </location>
</feature>
<dbReference type="Gene3D" id="3.30.950.30">
    <property type="entry name" value="Schlafen, AAA domain"/>
    <property type="match status" value="1"/>
</dbReference>
<evidence type="ECO:0000256" key="1">
    <source>
        <dbReference type="SAM" id="MobiDB-lite"/>
    </source>
</evidence>
<dbReference type="PANTHER" id="PTHR30595">
    <property type="entry name" value="GLPR-RELATED TRANSCRIPTIONAL REPRESSOR"/>
    <property type="match status" value="1"/>
</dbReference>
<dbReference type="InterPro" id="IPR038475">
    <property type="entry name" value="RecG_C_sf"/>
</dbReference>
<feature type="region of interest" description="Disordered" evidence="1">
    <location>
        <begin position="408"/>
        <end position="460"/>
    </location>
</feature>
<dbReference type="RefSeq" id="WP_198737179.1">
    <property type="nucleotide sequence ID" value="NZ_JAEIOT010000016.1"/>
</dbReference>
<gene>
    <name evidence="3" type="ORF">JDV76_12240</name>
</gene>
<dbReference type="Gene3D" id="3.30.565.60">
    <property type="match status" value="1"/>
</dbReference>
<dbReference type="Proteomes" id="UP000625574">
    <property type="component" value="Unassembled WGS sequence"/>
</dbReference>
<reference evidence="3 4" key="1">
    <citation type="submission" date="2020-12" db="EMBL/GenBank/DDBJ databases">
        <title>Genome public.</title>
        <authorList>
            <person name="Sun Q."/>
        </authorList>
    </citation>
    <scope>NUCLEOTIDE SEQUENCE [LARGE SCALE GENOMIC DNA]</scope>
    <source>
        <strain evidence="3 4">CCM 8864</strain>
    </source>
</reference>
<evidence type="ECO:0000259" key="2">
    <source>
        <dbReference type="Pfam" id="PF04326"/>
    </source>
</evidence>
<dbReference type="InterPro" id="IPR038461">
    <property type="entry name" value="Schlafen_AlbA_2_dom_sf"/>
</dbReference>
<dbReference type="Pfam" id="PF13749">
    <property type="entry name" value="HATPase_c_4"/>
    <property type="match status" value="1"/>
</dbReference>
<dbReference type="PANTHER" id="PTHR30595:SF6">
    <property type="entry name" value="SCHLAFEN ALBA-2 DOMAIN-CONTAINING PROTEIN"/>
    <property type="match status" value="1"/>
</dbReference>
<sequence>MERILDEMRARRGDTTSVEVKRAAGGLPKLAETLCAFANMPDGGTIVLGVDENGGRFDVVGVSDIAEMEAGVVSTARQTVEPAPYLDFQDVSISGKKILIVHVSPLRITDKPAYVKDRAYLRQADGDYRMQPHEIRMIEVAKLHADERMDYDIQPVVGRSLDDLVPELVSGYVAATRSKDRRLYDATDQQILEWTNVLTASGEPTLAGFYALGAYPQGRYPTLTVTAAVQLSGGEGKARTRNLHDFNGPLPVLLEEIMEWVLRNIDVIRRYRNDGHMEEVPELPLNAVRELVANALVHRDLGPHTMGVGKQIQIRLTDKNLFIQSPGGLRGVSLAQLESMEHAQAAVNQRLYQIAKRLKTENDGASIIEGEGGGIREVIRSVAARELPPPQLSDTGVQFTARLWRPGRQDNSLPAAPVPSPSIASGRKCAEDSVSVRNPQSQGTQRPGRSLPRSSVPTKNEEAVVSELVRSGTAVTIRELAERTNLSVGQVRYALTQPMRDGFVLMEGHQGVRSTRYRIVDES</sequence>
<evidence type="ECO:0000313" key="3">
    <source>
        <dbReference type="EMBL" id="MBI9001723.1"/>
    </source>
</evidence>
<evidence type="ECO:0000313" key="4">
    <source>
        <dbReference type="Proteomes" id="UP000625574"/>
    </source>
</evidence>
<accession>A0ABS0VY63</accession>
<comment type="caution">
    <text evidence="3">The sequence shown here is derived from an EMBL/GenBank/DDBJ whole genome shotgun (WGS) entry which is preliminary data.</text>
</comment>
<name>A0ABS0VY63_9CORY</name>